<feature type="signal peptide" evidence="2">
    <location>
        <begin position="1"/>
        <end position="18"/>
    </location>
</feature>
<accession>F4RRS4</accession>
<dbReference type="HOGENOM" id="CLU_1294959_0_0_1"/>
<reference evidence="5" key="1">
    <citation type="journal article" date="2011" name="Proc. Natl. Acad. Sci. U.S.A.">
        <title>Obligate biotrophy features unraveled by the genomic analysis of rust fungi.</title>
        <authorList>
            <person name="Duplessis S."/>
            <person name="Cuomo C.A."/>
            <person name="Lin Y.-C."/>
            <person name="Aerts A."/>
            <person name="Tisserant E."/>
            <person name="Veneault-Fourrey C."/>
            <person name="Joly D.L."/>
            <person name="Hacquard S."/>
            <person name="Amselem J."/>
            <person name="Cantarel B.L."/>
            <person name="Chiu R."/>
            <person name="Coutinho P.M."/>
            <person name="Feau N."/>
            <person name="Field M."/>
            <person name="Frey P."/>
            <person name="Gelhaye E."/>
            <person name="Goldberg J."/>
            <person name="Grabherr M.G."/>
            <person name="Kodira C.D."/>
            <person name="Kohler A."/>
            <person name="Kuees U."/>
            <person name="Lindquist E.A."/>
            <person name="Lucas S.M."/>
            <person name="Mago R."/>
            <person name="Mauceli E."/>
            <person name="Morin E."/>
            <person name="Murat C."/>
            <person name="Pangilinan J.L."/>
            <person name="Park R."/>
            <person name="Pearson M."/>
            <person name="Quesneville H."/>
            <person name="Rouhier N."/>
            <person name="Sakthikumar S."/>
            <person name="Salamov A.A."/>
            <person name="Schmutz J."/>
            <person name="Selles B."/>
            <person name="Shapiro H."/>
            <person name="Tanguay P."/>
            <person name="Tuskan G.A."/>
            <person name="Henrissat B."/>
            <person name="Van de Peer Y."/>
            <person name="Rouze P."/>
            <person name="Ellis J.G."/>
            <person name="Dodds P.N."/>
            <person name="Schein J.E."/>
            <person name="Zhong S."/>
            <person name="Hamelin R.C."/>
            <person name="Grigoriev I.V."/>
            <person name="Szabo L.J."/>
            <person name="Martin F."/>
        </authorList>
    </citation>
    <scope>NUCLEOTIDE SEQUENCE [LARGE SCALE GENOMIC DNA]</scope>
    <source>
        <strain evidence="5">98AG31 / pathotype 3-4-7</strain>
    </source>
</reference>
<dbReference type="VEuPathDB" id="FungiDB:MELLADRAFT_72270"/>
<feature type="domain" description="Yeast cell wall synthesis Kre9/Knh1-like N-terminal" evidence="3">
    <location>
        <begin position="25"/>
        <end position="121"/>
    </location>
</feature>
<organism evidence="5">
    <name type="scientific">Melampsora larici-populina (strain 98AG31 / pathotype 3-4-7)</name>
    <name type="common">Poplar leaf rust fungus</name>
    <dbReference type="NCBI Taxonomy" id="747676"/>
    <lineage>
        <taxon>Eukaryota</taxon>
        <taxon>Fungi</taxon>
        <taxon>Dikarya</taxon>
        <taxon>Basidiomycota</taxon>
        <taxon>Pucciniomycotina</taxon>
        <taxon>Pucciniomycetes</taxon>
        <taxon>Pucciniales</taxon>
        <taxon>Melampsoraceae</taxon>
        <taxon>Melampsora</taxon>
    </lineage>
</organism>
<dbReference type="PANTHER" id="PTHR40633:SF1">
    <property type="entry name" value="GPI ANCHORED SERINE-THREONINE RICH PROTEIN (AFU_ORTHOLOGUE AFUA_1G03630)"/>
    <property type="match status" value="1"/>
</dbReference>
<evidence type="ECO:0000313" key="5">
    <source>
        <dbReference type="Proteomes" id="UP000001072"/>
    </source>
</evidence>
<proteinExistence type="predicted"/>
<dbReference type="InterPro" id="IPR018466">
    <property type="entry name" value="Kre9/Knh1-like_N"/>
</dbReference>
<dbReference type="PANTHER" id="PTHR40633">
    <property type="entry name" value="MATRIX PROTEIN, PUTATIVE (AFU_ORTHOLOGUE AFUA_8G05410)-RELATED"/>
    <property type="match status" value="1"/>
</dbReference>
<dbReference type="Pfam" id="PF10342">
    <property type="entry name" value="Kre9_KNH"/>
    <property type="match status" value="1"/>
</dbReference>
<dbReference type="GeneID" id="18932053"/>
<feature type="chain" id="PRO_5003317907" description="Yeast cell wall synthesis Kre9/Knh1-like N-terminal domain-containing protein" evidence="2">
    <location>
        <begin position="19"/>
        <end position="204"/>
    </location>
</feature>
<evidence type="ECO:0000256" key="2">
    <source>
        <dbReference type="SAM" id="SignalP"/>
    </source>
</evidence>
<dbReference type="Proteomes" id="UP000001072">
    <property type="component" value="Unassembled WGS sequence"/>
</dbReference>
<dbReference type="InterPro" id="IPR052982">
    <property type="entry name" value="SRP1/TIP1-like"/>
</dbReference>
<dbReference type="KEGG" id="mlr:MELLADRAFT_72270"/>
<dbReference type="eggNOG" id="ENOG502T067">
    <property type="taxonomic scope" value="Eukaryota"/>
</dbReference>
<protein>
    <recommendedName>
        <fullName evidence="3">Yeast cell wall synthesis Kre9/Knh1-like N-terminal domain-containing protein</fullName>
    </recommendedName>
</protein>
<evidence type="ECO:0000313" key="4">
    <source>
        <dbReference type="EMBL" id="EGG04905.1"/>
    </source>
</evidence>
<dbReference type="RefSeq" id="XP_007411996.1">
    <property type="nucleotide sequence ID" value="XM_007411934.1"/>
</dbReference>
<sequence length="204" mass="20769">MICTLSIFVLAITRLANASLSPTFPVSGSVCQVGADCQIKWIDTPASPTAASMGETSIDLVSGDPSNLQIAQDLGGVSNPGVAMALTFKPDVTLAANTKYAIRFVPKNNAQGVVFSTFFTITGGNGTGKTTPIPSTGATAGNMTSANHSASTNMSSTNGSMANMNMTASKINTTDSSKPTSSASRFSPQAVLLVLAAPIIAMLL</sequence>
<keyword evidence="1 2" id="KW-0732">Signal</keyword>
<dbReference type="AlphaFoldDB" id="F4RRS4"/>
<evidence type="ECO:0000256" key="1">
    <source>
        <dbReference type="ARBA" id="ARBA00022729"/>
    </source>
</evidence>
<dbReference type="InParanoid" id="F4RRS4"/>
<keyword evidence="5" id="KW-1185">Reference proteome</keyword>
<evidence type="ECO:0000259" key="3">
    <source>
        <dbReference type="Pfam" id="PF10342"/>
    </source>
</evidence>
<dbReference type="OrthoDB" id="2500796at2759"/>
<dbReference type="EMBL" id="GL883116">
    <property type="protein sequence ID" value="EGG04905.1"/>
    <property type="molecule type" value="Genomic_DNA"/>
</dbReference>
<gene>
    <name evidence="4" type="ORF">MELLADRAFT_72270</name>
</gene>
<name>F4RRS4_MELLP</name>